<evidence type="ECO:0000313" key="2">
    <source>
        <dbReference type="EMBL" id="ETO00764.1"/>
    </source>
</evidence>
<accession>X6LGP5</accession>
<feature type="compositionally biased region" description="Basic and acidic residues" evidence="1">
    <location>
        <begin position="49"/>
        <end position="61"/>
    </location>
</feature>
<name>X6LGP5_RETFI</name>
<feature type="non-terminal residue" evidence="2">
    <location>
        <position position="98"/>
    </location>
</feature>
<protein>
    <submittedName>
        <fullName evidence="2">Uncharacterized protein</fullName>
    </submittedName>
</protein>
<dbReference type="Proteomes" id="UP000023152">
    <property type="component" value="Unassembled WGS sequence"/>
</dbReference>
<keyword evidence="3" id="KW-1185">Reference proteome</keyword>
<dbReference type="AlphaFoldDB" id="X6LGP5"/>
<feature type="compositionally biased region" description="Basic residues" evidence="1">
    <location>
        <begin position="36"/>
        <end position="48"/>
    </location>
</feature>
<reference evidence="2 3" key="1">
    <citation type="journal article" date="2013" name="Curr. Biol.">
        <title>The Genome of the Foraminiferan Reticulomyxa filosa.</title>
        <authorList>
            <person name="Glockner G."/>
            <person name="Hulsmann N."/>
            <person name="Schleicher M."/>
            <person name="Noegel A.A."/>
            <person name="Eichinger L."/>
            <person name="Gallinger C."/>
            <person name="Pawlowski J."/>
            <person name="Sierra R."/>
            <person name="Euteneuer U."/>
            <person name="Pillet L."/>
            <person name="Moustafa A."/>
            <person name="Platzer M."/>
            <person name="Groth M."/>
            <person name="Szafranski K."/>
            <person name="Schliwa M."/>
        </authorList>
    </citation>
    <scope>NUCLEOTIDE SEQUENCE [LARGE SCALE GENOMIC DNA]</scope>
</reference>
<organism evidence="2 3">
    <name type="scientific">Reticulomyxa filosa</name>
    <dbReference type="NCBI Taxonomy" id="46433"/>
    <lineage>
        <taxon>Eukaryota</taxon>
        <taxon>Sar</taxon>
        <taxon>Rhizaria</taxon>
        <taxon>Retaria</taxon>
        <taxon>Foraminifera</taxon>
        <taxon>Monothalamids</taxon>
        <taxon>Reticulomyxidae</taxon>
        <taxon>Reticulomyxa</taxon>
    </lineage>
</organism>
<sequence>MQFLFFKKLELSTTKLPQFKKTPTKKKTPESIPLHHLLKKPRTKRKKLSKMEEEKSKDKAKLNSKSITEQQACFDKNWILQLNQQEDIRDFICLICKQ</sequence>
<evidence type="ECO:0000313" key="3">
    <source>
        <dbReference type="Proteomes" id="UP000023152"/>
    </source>
</evidence>
<dbReference type="EMBL" id="ASPP01040087">
    <property type="protein sequence ID" value="ETO00764.1"/>
    <property type="molecule type" value="Genomic_DNA"/>
</dbReference>
<evidence type="ECO:0000256" key="1">
    <source>
        <dbReference type="SAM" id="MobiDB-lite"/>
    </source>
</evidence>
<gene>
    <name evidence="2" type="ORF">RFI_36676</name>
</gene>
<feature type="region of interest" description="Disordered" evidence="1">
    <location>
        <begin position="18"/>
        <end position="63"/>
    </location>
</feature>
<proteinExistence type="predicted"/>
<comment type="caution">
    <text evidence="2">The sequence shown here is derived from an EMBL/GenBank/DDBJ whole genome shotgun (WGS) entry which is preliminary data.</text>
</comment>